<dbReference type="Proteomes" id="UP000594923">
    <property type="component" value="Chromosome"/>
</dbReference>
<evidence type="ECO:0000256" key="1">
    <source>
        <dbReference type="SAM" id="MobiDB-lite"/>
    </source>
</evidence>
<evidence type="ECO:0000313" key="2">
    <source>
        <dbReference type="EMBL" id="QOQ73789.1"/>
    </source>
</evidence>
<evidence type="ECO:0000313" key="3">
    <source>
        <dbReference type="Proteomes" id="UP000594923"/>
    </source>
</evidence>
<dbReference type="RefSeq" id="WP_159954062.1">
    <property type="nucleotide sequence ID" value="NZ_CP063073.1"/>
</dbReference>
<proteinExistence type="predicted"/>
<organism evidence="2 3">
    <name type="scientific">Pseudomonas poae</name>
    <dbReference type="NCBI Taxonomy" id="200451"/>
    <lineage>
        <taxon>Bacteria</taxon>
        <taxon>Pseudomonadati</taxon>
        <taxon>Pseudomonadota</taxon>
        <taxon>Gammaproteobacteria</taxon>
        <taxon>Pseudomonadales</taxon>
        <taxon>Pseudomonadaceae</taxon>
        <taxon>Pseudomonas</taxon>
    </lineage>
</organism>
<feature type="region of interest" description="Disordered" evidence="1">
    <location>
        <begin position="40"/>
        <end position="90"/>
    </location>
</feature>
<reference evidence="2 3" key="1">
    <citation type="submission" date="2020-10" db="EMBL/GenBank/DDBJ databases">
        <title>High quality whole genome sequence of Pseudomonas poae PMA22.</title>
        <authorList>
            <person name="Hernandez J.G."/>
            <person name="Rodriguez P."/>
            <person name="Cuevas C."/>
            <person name="de la Calle F."/>
            <person name="Galan B."/>
            <person name="Garcia J.L."/>
        </authorList>
    </citation>
    <scope>NUCLEOTIDE SEQUENCE [LARGE SCALE GENOMIC DNA]</scope>
    <source>
        <strain evidence="2 3">PMA22</strain>
    </source>
</reference>
<gene>
    <name evidence="2" type="ORF">IMF22_20070</name>
</gene>
<accession>A0A7M1KF85</accession>
<feature type="compositionally biased region" description="Basic and acidic residues" evidence="1">
    <location>
        <begin position="73"/>
        <end position="87"/>
    </location>
</feature>
<sequence>MNIITPGFPENGNFTTQADASGTLNRASDVNFFNAQLNANEPSGKAVGPVMASPVPSWGSEESDSLSRRVSKGFRDASQNKRSRDANEFPQSLAEAHIDVMSRVKVISAITKGVDKISSMG</sequence>
<dbReference type="EMBL" id="CP063073">
    <property type="protein sequence ID" value="QOQ73789.1"/>
    <property type="molecule type" value="Genomic_DNA"/>
</dbReference>
<dbReference type="AlphaFoldDB" id="A0A7M1KF85"/>
<name>A0A7M1KF85_9PSED</name>
<protein>
    <submittedName>
        <fullName evidence="2">Uncharacterized protein</fullName>
    </submittedName>
</protein>